<evidence type="ECO:0000313" key="2">
    <source>
        <dbReference type="Proteomes" id="UP000094849"/>
    </source>
</evidence>
<gene>
    <name evidence="1" type="ORF">A3196_03045</name>
</gene>
<proteinExistence type="predicted"/>
<dbReference type="EMBL" id="LVJZ01000003">
    <property type="protein sequence ID" value="ODB95818.1"/>
    <property type="molecule type" value="Genomic_DNA"/>
</dbReference>
<sequence length="100" mass="11396">MELVKIDRVRESLINQHTTPAREYQWQSLSKATISRATPTLFDELSIIFDTPDGPVYVTEMDPGFVPLIEALALDKQLPENWYVQVEAGRIFRLSLSNSS</sequence>
<organism evidence="1 2">
    <name type="scientific">Candidatus Thiodiazotropha endoloripes</name>
    <dbReference type="NCBI Taxonomy" id="1818881"/>
    <lineage>
        <taxon>Bacteria</taxon>
        <taxon>Pseudomonadati</taxon>
        <taxon>Pseudomonadota</taxon>
        <taxon>Gammaproteobacteria</taxon>
        <taxon>Chromatiales</taxon>
        <taxon>Sedimenticolaceae</taxon>
        <taxon>Candidatus Thiodiazotropha</taxon>
    </lineage>
</organism>
<protein>
    <submittedName>
        <fullName evidence="1">Uncharacterized protein</fullName>
    </submittedName>
</protein>
<name>A0A1E2UM41_9GAMM</name>
<dbReference type="AlphaFoldDB" id="A0A1E2UM41"/>
<keyword evidence="2" id="KW-1185">Reference proteome</keyword>
<dbReference type="STRING" id="1818881.A3196_03045"/>
<evidence type="ECO:0000313" key="1">
    <source>
        <dbReference type="EMBL" id="ODB95818.1"/>
    </source>
</evidence>
<accession>A0A1E2UM41</accession>
<comment type="caution">
    <text evidence="1">The sequence shown here is derived from an EMBL/GenBank/DDBJ whole genome shotgun (WGS) entry which is preliminary data.</text>
</comment>
<dbReference type="RefSeq" id="WP_069024115.1">
    <property type="nucleotide sequence ID" value="NZ_LVJZ01000003.1"/>
</dbReference>
<dbReference type="Proteomes" id="UP000094849">
    <property type="component" value="Unassembled WGS sequence"/>
</dbReference>
<reference evidence="1 2" key="1">
    <citation type="submission" date="2016-03" db="EMBL/GenBank/DDBJ databases">
        <title>Chemosynthetic sulphur-oxidizing symbionts of marine invertebrate animals are capable of nitrogen fixation.</title>
        <authorList>
            <person name="Petersen J.M."/>
            <person name="Kemper A."/>
            <person name="Gruber-Vodicka H."/>
            <person name="Cardini U."/>
            <person name="Geest Mvander."/>
            <person name="Kleiner M."/>
            <person name="Bulgheresi S."/>
            <person name="Fussmann M."/>
            <person name="Herbold C."/>
            <person name="Seah B.K.B."/>
            <person name="Antony C.Paul."/>
            <person name="Liu D."/>
            <person name="Belitz A."/>
            <person name="Weber M."/>
        </authorList>
    </citation>
    <scope>NUCLEOTIDE SEQUENCE [LARGE SCALE GENOMIC DNA]</scope>
    <source>
        <strain evidence="1">G_D</strain>
    </source>
</reference>